<dbReference type="Proteomes" id="UP000277580">
    <property type="component" value="Unassembled WGS sequence"/>
</dbReference>
<dbReference type="InterPro" id="IPR003593">
    <property type="entry name" value="AAA+_ATPase"/>
</dbReference>
<sequence>MSADNITVGSIEKTCYFWNKTGQCKHGTKCNFLHRDTPIIADPPKSWIDYGDKGPPLKAPRAPRVQSNIRDNSEDGNSREKVFEPNHKVMEDELDWEYHIPANEWDQQSSGIKNTWDETTPTKADDSWGAQASTRVNVTEWYPPKANGTHSGTASTSASNKPATPVQHADYTETPTVIGDLWETLLPIDFTEYRDLRKKYAMSDPEFDVNALVLLLAAEPFQLSDVEQYLGGYSDQDIYLDKASRFEKLPPIFFAVATNEPKALKLLIARGISVDANAGPDNIPLLAFAIMHGSRADTTEMVRILLASGADPTHIPDEFISFDHYSSSHHRFSRSSNSEIPSWLSEKYRFKLASTINISQRYWLLKARGLRPRTDREHLIARMERCPNLFQMPFCLVGQSFATSFLMRRVLSHLLLSKSNVKPLVVAFVGPSGHGKTELAKSMRTCLSAAFLTINCAEMTSTADLFGSTAPSPGYEQGSALNNFLCRNHGQRCIVFLDEFEKMGPAVHESLLTPFDEGIYRDRRAVRNDTKIDCSKVIWILATSKVDNIIEPYYRANVEAFQNPDNQDQQLLANIMNEIESKFLRKFSIELGTTFAGRISMVLPFLPFSPAEQAVIAHKYLLELKRTLAADVNKETIMGHIKLEVEGEAAVCRHIAENGYEIEYGARSIEREMHKSVRDAITQEWLGSTDWIPSQRKNGPYERYLVSLDPAKEHVVVCKILDKKGRTRARQNRTSARPAAGQGGSQFESSVGVRSGTPSSVGGMRSLRVGRLIDIELVNGWEE</sequence>
<dbReference type="EMBL" id="ML119173">
    <property type="protein sequence ID" value="RPB07859.1"/>
    <property type="molecule type" value="Genomic_DNA"/>
</dbReference>
<dbReference type="InterPro" id="IPR019489">
    <property type="entry name" value="Clp_ATPase_C"/>
</dbReference>
<dbReference type="PANTHER" id="PTHR11638">
    <property type="entry name" value="ATP-DEPENDENT CLP PROTEASE"/>
    <property type="match status" value="1"/>
</dbReference>
<feature type="compositionally biased region" description="Basic and acidic residues" evidence="7">
    <location>
        <begin position="71"/>
        <end position="80"/>
    </location>
</feature>
<feature type="zinc finger region" description="C3H1-type" evidence="6">
    <location>
        <begin position="9"/>
        <end position="37"/>
    </location>
</feature>
<dbReference type="Gene3D" id="3.40.50.300">
    <property type="entry name" value="P-loop containing nucleotide triphosphate hydrolases"/>
    <property type="match status" value="1"/>
</dbReference>
<reference evidence="9 10" key="1">
    <citation type="journal article" date="2018" name="Nat. Ecol. Evol.">
        <title>Pezizomycetes genomes reveal the molecular basis of ectomycorrhizal truffle lifestyle.</title>
        <authorList>
            <person name="Murat C."/>
            <person name="Payen T."/>
            <person name="Noel B."/>
            <person name="Kuo A."/>
            <person name="Morin E."/>
            <person name="Chen J."/>
            <person name="Kohler A."/>
            <person name="Krizsan K."/>
            <person name="Balestrini R."/>
            <person name="Da Silva C."/>
            <person name="Montanini B."/>
            <person name="Hainaut M."/>
            <person name="Levati E."/>
            <person name="Barry K.W."/>
            <person name="Belfiori B."/>
            <person name="Cichocki N."/>
            <person name="Clum A."/>
            <person name="Dockter R.B."/>
            <person name="Fauchery L."/>
            <person name="Guy J."/>
            <person name="Iotti M."/>
            <person name="Le Tacon F."/>
            <person name="Lindquist E.A."/>
            <person name="Lipzen A."/>
            <person name="Malagnac F."/>
            <person name="Mello A."/>
            <person name="Molinier V."/>
            <person name="Miyauchi S."/>
            <person name="Poulain J."/>
            <person name="Riccioni C."/>
            <person name="Rubini A."/>
            <person name="Sitrit Y."/>
            <person name="Splivallo R."/>
            <person name="Traeger S."/>
            <person name="Wang M."/>
            <person name="Zifcakova L."/>
            <person name="Wipf D."/>
            <person name="Zambonelli A."/>
            <person name="Paolocci F."/>
            <person name="Nowrousian M."/>
            <person name="Ottonello S."/>
            <person name="Baldrian P."/>
            <person name="Spatafora J.W."/>
            <person name="Henrissat B."/>
            <person name="Nagy L.G."/>
            <person name="Aury J.M."/>
            <person name="Wincker P."/>
            <person name="Grigoriev I.V."/>
            <person name="Bonfante P."/>
            <person name="Martin F.M."/>
        </authorList>
    </citation>
    <scope>NUCLEOTIDE SEQUENCE [LARGE SCALE GENOMIC DNA]</scope>
    <source>
        <strain evidence="9 10">CCBAS932</strain>
    </source>
</reference>
<feature type="region of interest" description="Disordered" evidence="7">
    <location>
        <begin position="141"/>
        <end position="170"/>
    </location>
</feature>
<dbReference type="InterPro" id="IPR027417">
    <property type="entry name" value="P-loop_NTPase"/>
</dbReference>
<dbReference type="InterPro" id="IPR011704">
    <property type="entry name" value="ATPase_dyneun-rel_AAA"/>
</dbReference>
<organism evidence="9 10">
    <name type="scientific">Morchella conica CCBAS932</name>
    <dbReference type="NCBI Taxonomy" id="1392247"/>
    <lineage>
        <taxon>Eukaryota</taxon>
        <taxon>Fungi</taxon>
        <taxon>Dikarya</taxon>
        <taxon>Ascomycota</taxon>
        <taxon>Pezizomycotina</taxon>
        <taxon>Pezizomycetes</taxon>
        <taxon>Pezizales</taxon>
        <taxon>Morchellaceae</taxon>
        <taxon>Morchella</taxon>
    </lineage>
</organism>
<dbReference type="PROSITE" id="PS50103">
    <property type="entry name" value="ZF_C3H1"/>
    <property type="match status" value="1"/>
</dbReference>
<evidence type="ECO:0000256" key="5">
    <source>
        <dbReference type="ARBA" id="ARBA00022840"/>
    </source>
</evidence>
<evidence type="ECO:0000256" key="1">
    <source>
        <dbReference type="ARBA" id="ARBA00022723"/>
    </source>
</evidence>
<evidence type="ECO:0000256" key="7">
    <source>
        <dbReference type="SAM" id="MobiDB-lite"/>
    </source>
</evidence>
<dbReference type="SUPFAM" id="SSF90229">
    <property type="entry name" value="CCCH zinc finger"/>
    <property type="match status" value="1"/>
</dbReference>
<keyword evidence="2" id="KW-0547">Nucleotide-binding</keyword>
<dbReference type="Gene3D" id="1.25.40.20">
    <property type="entry name" value="Ankyrin repeat-containing domain"/>
    <property type="match status" value="1"/>
</dbReference>
<dbReference type="Pfam" id="PF10431">
    <property type="entry name" value="ClpB_D2-small"/>
    <property type="match status" value="1"/>
</dbReference>
<evidence type="ECO:0000256" key="3">
    <source>
        <dbReference type="ARBA" id="ARBA00022771"/>
    </source>
</evidence>
<dbReference type="InterPro" id="IPR036770">
    <property type="entry name" value="Ankyrin_rpt-contain_sf"/>
</dbReference>
<dbReference type="InterPro" id="IPR001270">
    <property type="entry name" value="ClpA/B"/>
</dbReference>
<dbReference type="PRINTS" id="PR00300">
    <property type="entry name" value="CLPPROTEASEA"/>
</dbReference>
<dbReference type="AlphaFoldDB" id="A0A3N4KES5"/>
<dbReference type="Pfam" id="PF07728">
    <property type="entry name" value="AAA_5"/>
    <property type="match status" value="1"/>
</dbReference>
<dbReference type="Pfam" id="PF00642">
    <property type="entry name" value="zf-CCCH"/>
    <property type="match status" value="1"/>
</dbReference>
<dbReference type="GO" id="GO:0005737">
    <property type="term" value="C:cytoplasm"/>
    <property type="evidence" value="ECO:0007669"/>
    <property type="project" value="TreeGrafter"/>
</dbReference>
<evidence type="ECO:0000259" key="8">
    <source>
        <dbReference type="PROSITE" id="PS50103"/>
    </source>
</evidence>
<dbReference type="SMART" id="SM00356">
    <property type="entry name" value="ZnF_C3H1"/>
    <property type="match status" value="1"/>
</dbReference>
<dbReference type="GO" id="GO:0034605">
    <property type="term" value="P:cellular response to heat"/>
    <property type="evidence" value="ECO:0007669"/>
    <property type="project" value="TreeGrafter"/>
</dbReference>
<evidence type="ECO:0000313" key="10">
    <source>
        <dbReference type="Proteomes" id="UP000277580"/>
    </source>
</evidence>
<dbReference type="SMART" id="SM00382">
    <property type="entry name" value="AAA"/>
    <property type="match status" value="1"/>
</dbReference>
<dbReference type="InterPro" id="IPR036855">
    <property type="entry name" value="Znf_CCCH_sf"/>
</dbReference>
<feature type="region of interest" description="Disordered" evidence="7">
    <location>
        <begin position="55"/>
        <end position="80"/>
    </location>
</feature>
<dbReference type="InterPro" id="IPR050130">
    <property type="entry name" value="ClpA_ClpB"/>
</dbReference>
<dbReference type="STRING" id="1392247.A0A3N4KES5"/>
<dbReference type="PANTHER" id="PTHR11638:SF18">
    <property type="entry name" value="HEAT SHOCK PROTEIN 104"/>
    <property type="match status" value="1"/>
</dbReference>
<dbReference type="InParanoid" id="A0A3N4KES5"/>
<keyword evidence="3 6" id="KW-0863">Zinc-finger</keyword>
<keyword evidence="4 6" id="KW-0862">Zinc</keyword>
<evidence type="ECO:0000256" key="4">
    <source>
        <dbReference type="ARBA" id="ARBA00022833"/>
    </source>
</evidence>
<gene>
    <name evidence="9" type="ORF">P167DRAFT_539740</name>
</gene>
<evidence type="ECO:0000256" key="6">
    <source>
        <dbReference type="PROSITE-ProRule" id="PRU00723"/>
    </source>
</evidence>
<evidence type="ECO:0000313" key="9">
    <source>
        <dbReference type="EMBL" id="RPB07859.1"/>
    </source>
</evidence>
<feature type="domain" description="C3H1-type" evidence="8">
    <location>
        <begin position="9"/>
        <end position="37"/>
    </location>
</feature>
<keyword evidence="9" id="KW-0378">Hydrolase</keyword>
<feature type="region of interest" description="Disordered" evidence="7">
    <location>
        <begin position="727"/>
        <end position="760"/>
    </location>
</feature>
<dbReference type="GO" id="GO:0016887">
    <property type="term" value="F:ATP hydrolysis activity"/>
    <property type="evidence" value="ECO:0007669"/>
    <property type="project" value="InterPro"/>
</dbReference>
<feature type="compositionally biased region" description="Low complexity" evidence="7">
    <location>
        <begin position="146"/>
        <end position="160"/>
    </location>
</feature>
<keyword evidence="1 6" id="KW-0479">Metal-binding</keyword>
<dbReference type="GO" id="GO:0005524">
    <property type="term" value="F:ATP binding"/>
    <property type="evidence" value="ECO:0007669"/>
    <property type="project" value="UniProtKB-KW"/>
</dbReference>
<dbReference type="InterPro" id="IPR000571">
    <property type="entry name" value="Znf_CCCH"/>
</dbReference>
<protein>
    <submittedName>
        <fullName evidence="9">P-loop containing nucleoside triphosphate hydrolase protein</fullName>
    </submittedName>
</protein>
<dbReference type="SUPFAM" id="SSF48403">
    <property type="entry name" value="Ankyrin repeat"/>
    <property type="match status" value="1"/>
</dbReference>
<accession>A0A3N4KES5</accession>
<keyword evidence="5" id="KW-0067">ATP-binding</keyword>
<dbReference type="OrthoDB" id="47330at2759"/>
<proteinExistence type="predicted"/>
<keyword evidence="10" id="KW-1185">Reference proteome</keyword>
<dbReference type="SUPFAM" id="SSF52540">
    <property type="entry name" value="P-loop containing nucleoside triphosphate hydrolases"/>
    <property type="match status" value="1"/>
</dbReference>
<name>A0A3N4KES5_9PEZI</name>
<dbReference type="Gene3D" id="1.10.8.60">
    <property type="match status" value="1"/>
</dbReference>
<dbReference type="GO" id="GO:0008270">
    <property type="term" value="F:zinc ion binding"/>
    <property type="evidence" value="ECO:0007669"/>
    <property type="project" value="UniProtKB-KW"/>
</dbReference>
<evidence type="ECO:0000256" key="2">
    <source>
        <dbReference type="ARBA" id="ARBA00022741"/>
    </source>
</evidence>